<dbReference type="PANTHER" id="PTHR43828:SF5">
    <property type="entry name" value="TRANSCRIPTIONAL REPRESSOR XBP1"/>
    <property type="match status" value="1"/>
</dbReference>
<proteinExistence type="predicted"/>
<feature type="region of interest" description="Disordered" evidence="1">
    <location>
        <begin position="277"/>
        <end position="308"/>
    </location>
</feature>
<accession>A0A022VN33</accession>
<dbReference type="SUPFAM" id="SSF54616">
    <property type="entry name" value="DNA-binding domain of Mlu1-box binding protein MBP1"/>
    <property type="match status" value="1"/>
</dbReference>
<dbReference type="GO" id="GO:0030907">
    <property type="term" value="C:MBF transcription complex"/>
    <property type="evidence" value="ECO:0007669"/>
    <property type="project" value="TreeGrafter"/>
</dbReference>
<gene>
    <name evidence="3" type="ORF">H103_08933</name>
</gene>
<dbReference type="InterPro" id="IPR051642">
    <property type="entry name" value="SWI6-like"/>
</dbReference>
<evidence type="ECO:0000256" key="1">
    <source>
        <dbReference type="SAM" id="MobiDB-lite"/>
    </source>
</evidence>
<dbReference type="GO" id="GO:0000981">
    <property type="term" value="F:DNA-binding transcription factor activity, RNA polymerase II-specific"/>
    <property type="evidence" value="ECO:0007669"/>
    <property type="project" value="UniProtKB-ARBA"/>
</dbReference>
<dbReference type="PROSITE" id="PS51299">
    <property type="entry name" value="HTH_APSES"/>
    <property type="match status" value="1"/>
</dbReference>
<dbReference type="EMBL" id="KK207950">
    <property type="protein sequence ID" value="EZF47143.1"/>
    <property type="molecule type" value="Genomic_DNA"/>
</dbReference>
<dbReference type="HOGENOM" id="CLU_027582_1_1_1"/>
<reference evidence="3" key="1">
    <citation type="submission" date="2014-02" db="EMBL/GenBank/DDBJ databases">
        <title>The Genome Sequence of Trichophyton rubrum (morphotype fischeri) CBS 288.86.</title>
        <authorList>
            <consortium name="The Broad Institute Genomics Platform"/>
            <person name="Cuomo C.A."/>
            <person name="White T.C."/>
            <person name="Graser Y."/>
            <person name="Martinez-Rossi N."/>
            <person name="Heitman J."/>
            <person name="Young S.K."/>
            <person name="Zeng Q."/>
            <person name="Gargeya S."/>
            <person name="Abouelleil A."/>
            <person name="Alvarado L."/>
            <person name="Chapman S.B."/>
            <person name="Gainer-Dewar J."/>
            <person name="Goldberg J."/>
            <person name="Griggs A."/>
            <person name="Gujja S."/>
            <person name="Hansen M."/>
            <person name="Howarth C."/>
            <person name="Imamovic A."/>
            <person name="Larimer J."/>
            <person name="Martinez D."/>
            <person name="Murphy C."/>
            <person name="Pearson M.D."/>
            <person name="Persinoti G."/>
            <person name="Poon T."/>
            <person name="Priest M."/>
            <person name="Roberts A.D."/>
            <person name="Saif S."/>
            <person name="Shea T.D."/>
            <person name="Sykes S.N."/>
            <person name="Wortman J."/>
            <person name="Nusbaum C."/>
            <person name="Birren B."/>
        </authorList>
    </citation>
    <scope>NUCLEOTIDE SEQUENCE [LARGE SCALE GENOMIC DNA]</scope>
    <source>
        <strain evidence="3">CBS 288.86</strain>
    </source>
</reference>
<dbReference type="PANTHER" id="PTHR43828">
    <property type="entry name" value="ASPARAGINASE"/>
    <property type="match status" value="1"/>
</dbReference>
<feature type="region of interest" description="Disordered" evidence="1">
    <location>
        <begin position="520"/>
        <end position="541"/>
    </location>
</feature>
<dbReference type="AlphaFoldDB" id="A0A022VN33"/>
<feature type="compositionally biased region" description="Basic and acidic residues" evidence="1">
    <location>
        <begin position="478"/>
        <end position="497"/>
    </location>
</feature>
<dbReference type="InterPro" id="IPR003163">
    <property type="entry name" value="Tscrpt_reg_HTH_APSES-type"/>
</dbReference>
<feature type="region of interest" description="Disordered" evidence="1">
    <location>
        <begin position="1"/>
        <end position="49"/>
    </location>
</feature>
<dbReference type="Gene3D" id="3.10.260.10">
    <property type="entry name" value="Transcription regulator HTH, APSES-type DNA-binding domain"/>
    <property type="match status" value="1"/>
</dbReference>
<dbReference type="GO" id="GO:0033309">
    <property type="term" value="C:SBF transcription complex"/>
    <property type="evidence" value="ECO:0007669"/>
    <property type="project" value="TreeGrafter"/>
</dbReference>
<feature type="compositionally biased region" description="Acidic residues" evidence="1">
    <location>
        <begin position="384"/>
        <end position="395"/>
    </location>
</feature>
<dbReference type="InterPro" id="IPR036887">
    <property type="entry name" value="HTH_APSES_sf"/>
</dbReference>
<feature type="compositionally biased region" description="Polar residues" evidence="1">
    <location>
        <begin position="446"/>
        <end position="458"/>
    </location>
</feature>
<feature type="region of interest" description="Disordered" evidence="1">
    <location>
        <begin position="383"/>
        <end position="507"/>
    </location>
</feature>
<feature type="domain" description="HTH APSES-type" evidence="2">
    <location>
        <begin position="102"/>
        <end position="220"/>
    </location>
</feature>
<organism evidence="3">
    <name type="scientific">Trichophyton rubrum CBS 288.86</name>
    <dbReference type="NCBI Taxonomy" id="1215330"/>
    <lineage>
        <taxon>Eukaryota</taxon>
        <taxon>Fungi</taxon>
        <taxon>Dikarya</taxon>
        <taxon>Ascomycota</taxon>
        <taxon>Pezizomycotina</taxon>
        <taxon>Eurotiomycetes</taxon>
        <taxon>Eurotiomycetidae</taxon>
        <taxon>Onygenales</taxon>
        <taxon>Arthrodermataceae</taxon>
        <taxon>Trichophyton</taxon>
    </lineage>
</organism>
<dbReference type="OrthoDB" id="5562739at2759"/>
<evidence type="ECO:0000259" key="2">
    <source>
        <dbReference type="PROSITE" id="PS51299"/>
    </source>
</evidence>
<feature type="compositionally biased region" description="Polar residues" evidence="1">
    <location>
        <begin position="27"/>
        <end position="38"/>
    </location>
</feature>
<feature type="compositionally biased region" description="Basic and acidic residues" evidence="1">
    <location>
        <begin position="431"/>
        <end position="440"/>
    </location>
</feature>
<dbReference type="GO" id="GO:0003677">
    <property type="term" value="F:DNA binding"/>
    <property type="evidence" value="ECO:0007669"/>
    <property type="project" value="InterPro"/>
</dbReference>
<dbReference type="Proteomes" id="UP000023758">
    <property type="component" value="Unassembled WGS sequence"/>
</dbReference>
<sequence>MTSIASLLNPEPDSTKKNQKVLAPGSSAGNERGSQSSPPAKKQKVSKDAAVFTRGRVRGPLKYPPCEWQDEKLAEAHKLFEIHPMGHITEFPRHIPYNSEKKSFLEKTGRESFEVFQYEFKIPGDDKVYTVMWDYNIGLVRTTSLFRCNNYSKTAPAKMLNANPGLREICHSITGGALAAQGYWMPFEAAKAVAATFCWKIRYALTPLFGVGFLSECIKPTDEMFGRMIIDPAIIRAATITAHQQRNLELQKASSNRLPSSNISYLPLKSRAEHVSVKRLRSRSHDSSPDDEDVNIFDNRGQNPHRGTSYYDHQAYSPSTLLNSGWTPANTPRTSQPFRRLMNNENENILPSPKDIIESLSRMNNTKPSTRPHGSYLAFSEVENASDDGSDDDDSITASTSEDEPGNKVLTQWSKVDRSFESEAEGETDKEDTTMPDDKTTLCLPLTQTLREGTNASVAHTRHSNPEGSVTGGDELEKENTRGKHEAEAEPKPEGRHSPLPLTNDARAAYMLMKLHMQEAASNNTAASDEDLARKKRRASA</sequence>
<evidence type="ECO:0000313" key="3">
    <source>
        <dbReference type="EMBL" id="EZF47143.1"/>
    </source>
</evidence>
<name>A0A022VN33_TRIRU</name>
<protein>
    <recommendedName>
        <fullName evidence="2">HTH APSES-type domain-containing protein</fullName>
    </recommendedName>
</protein>